<sequence length="140" mass="15652">IQIEDYGGSFALPHYGFKRPAADYFNSNLMMHNFVIADITNGLNNVMVYDERCSGKGAGALCSLRLLYHMQLRTRYIKAGILTPEKSLTLLVIMDNCVGQNKSRAVFAFYAMLSVVFYKKVVLLFLLPGHSHNAADRVVA</sequence>
<reference evidence="3" key="1">
    <citation type="submission" date="2013-11" db="EMBL/GenBank/DDBJ databases">
        <title>The Genome Sequence of Phytophthora parasitica CJ02B3.</title>
        <authorList>
            <consortium name="The Broad Institute Genomics Platform"/>
            <person name="Russ C."/>
            <person name="Tyler B."/>
            <person name="Panabieres F."/>
            <person name="Shan W."/>
            <person name="Tripathy S."/>
            <person name="Grunwald N."/>
            <person name="Machado M."/>
            <person name="Johnson C.S."/>
            <person name="Arredondo F."/>
            <person name="Hong C."/>
            <person name="Coffey M."/>
            <person name="Young S.K."/>
            <person name="Zeng Q."/>
            <person name="Gargeya S."/>
            <person name="Fitzgerald M."/>
            <person name="Abouelleil A."/>
            <person name="Alvarado L."/>
            <person name="Chapman S.B."/>
            <person name="Gainer-Dewar J."/>
            <person name="Goldberg J."/>
            <person name="Griggs A."/>
            <person name="Gujja S."/>
            <person name="Hansen M."/>
            <person name="Howarth C."/>
            <person name="Imamovic A."/>
            <person name="Ireland A."/>
            <person name="Larimer J."/>
            <person name="McCowan C."/>
            <person name="Murphy C."/>
            <person name="Pearson M."/>
            <person name="Poon T.W."/>
            <person name="Priest M."/>
            <person name="Roberts A."/>
            <person name="Saif S."/>
            <person name="Shea T."/>
            <person name="Sykes S."/>
            <person name="Wortman J."/>
            <person name="Nusbaum C."/>
            <person name="Birren B."/>
        </authorList>
    </citation>
    <scope>NUCLEOTIDE SEQUENCE [LARGE SCALE GENOMIC DNA]</scope>
    <source>
        <strain evidence="3">CJ02B3</strain>
    </source>
</reference>
<evidence type="ECO:0000313" key="5">
    <source>
        <dbReference type="Proteomes" id="UP000053864"/>
    </source>
</evidence>
<dbReference type="EMBL" id="KI684542">
    <property type="protein sequence ID" value="ETK94675.1"/>
    <property type="molecule type" value="Genomic_DNA"/>
</dbReference>
<organism evidence="3">
    <name type="scientific">Phytophthora nicotianae</name>
    <name type="common">Potato buckeye rot agent</name>
    <name type="synonym">Phytophthora parasitica</name>
    <dbReference type="NCBI Taxonomy" id="4792"/>
    <lineage>
        <taxon>Eukaryota</taxon>
        <taxon>Sar</taxon>
        <taxon>Stramenopiles</taxon>
        <taxon>Oomycota</taxon>
        <taxon>Peronosporomycetes</taxon>
        <taxon>Peronosporales</taxon>
        <taxon>Peronosporaceae</taxon>
        <taxon>Phytophthora</taxon>
    </lineage>
</organism>
<keyword evidence="1" id="KW-0812">Transmembrane</keyword>
<keyword evidence="1" id="KW-0472">Membrane</keyword>
<evidence type="ECO:0000256" key="1">
    <source>
        <dbReference type="SAM" id="Phobius"/>
    </source>
</evidence>
<dbReference type="Pfam" id="PF25273">
    <property type="entry name" value="DUF7869"/>
    <property type="match status" value="1"/>
</dbReference>
<feature type="transmembrane region" description="Helical" evidence="1">
    <location>
        <begin position="107"/>
        <end position="127"/>
    </location>
</feature>
<dbReference type="Proteomes" id="UP000053864">
    <property type="component" value="Unassembled WGS sequence"/>
</dbReference>
<keyword evidence="1" id="KW-1133">Transmembrane helix</keyword>
<accession>W2HJC4</accession>
<feature type="domain" description="DUF7869" evidence="2">
    <location>
        <begin position="89"/>
        <end position="137"/>
    </location>
</feature>
<evidence type="ECO:0000259" key="2">
    <source>
        <dbReference type="Pfam" id="PF25273"/>
    </source>
</evidence>
<name>W2HJC4_PHYNI</name>
<protein>
    <recommendedName>
        <fullName evidence="2">DUF7869 domain-containing protein</fullName>
    </recommendedName>
</protein>
<dbReference type="PANTHER" id="PTHR34415:SF1">
    <property type="entry name" value="INTEGRASE CATALYTIC DOMAIN-CONTAINING PROTEIN"/>
    <property type="match status" value="1"/>
</dbReference>
<dbReference type="InterPro" id="IPR057191">
    <property type="entry name" value="DUF7869"/>
</dbReference>
<dbReference type="EMBL" id="KI671013">
    <property type="protein sequence ID" value="ETL48073.1"/>
    <property type="molecule type" value="Genomic_DNA"/>
</dbReference>
<dbReference type="AlphaFoldDB" id="W2HJC4"/>
<proteinExistence type="predicted"/>
<feature type="non-terminal residue" evidence="3">
    <location>
        <position position="1"/>
    </location>
</feature>
<gene>
    <name evidence="3" type="ORF">L915_02314</name>
    <name evidence="4" type="ORF">L916_02274</name>
</gene>
<evidence type="ECO:0000313" key="3">
    <source>
        <dbReference type="EMBL" id="ETK94675.1"/>
    </source>
</evidence>
<evidence type="ECO:0000313" key="4">
    <source>
        <dbReference type="EMBL" id="ETL48073.1"/>
    </source>
</evidence>
<dbReference type="VEuPathDB" id="FungiDB:PPTG_19522"/>
<dbReference type="Proteomes" id="UP000053236">
    <property type="component" value="Unassembled WGS sequence"/>
</dbReference>
<feature type="non-terminal residue" evidence="3">
    <location>
        <position position="140"/>
    </location>
</feature>
<dbReference type="PANTHER" id="PTHR34415">
    <property type="entry name" value="INTEGRASE CATALYTIC DOMAIN-CONTAINING PROTEIN"/>
    <property type="match status" value="1"/>
</dbReference>
<reference evidence="4 5" key="2">
    <citation type="submission" date="2013-11" db="EMBL/GenBank/DDBJ databases">
        <title>The Genome Sequence of Phytophthora parasitica CJ05E6.</title>
        <authorList>
            <consortium name="The Broad Institute Genomics Platform"/>
            <person name="Russ C."/>
            <person name="Tyler B."/>
            <person name="Panabieres F."/>
            <person name="Shan W."/>
            <person name="Tripathy S."/>
            <person name="Grunwald N."/>
            <person name="Machado M."/>
            <person name="Johnson C.S."/>
            <person name="Arredondo F."/>
            <person name="Hong C."/>
            <person name="Coffey M."/>
            <person name="Young S.K."/>
            <person name="Zeng Q."/>
            <person name="Gargeya S."/>
            <person name="Fitzgerald M."/>
            <person name="Abouelleil A."/>
            <person name="Alvarado L."/>
            <person name="Chapman S.B."/>
            <person name="Gainer-Dewar J."/>
            <person name="Goldberg J."/>
            <person name="Griggs A."/>
            <person name="Gujja S."/>
            <person name="Hansen M."/>
            <person name="Howarth C."/>
            <person name="Imamovic A."/>
            <person name="Ireland A."/>
            <person name="Larimer J."/>
            <person name="McCowan C."/>
            <person name="Murphy C."/>
            <person name="Pearson M."/>
            <person name="Poon T.W."/>
            <person name="Priest M."/>
            <person name="Roberts A."/>
            <person name="Saif S."/>
            <person name="Shea T."/>
            <person name="Sykes S."/>
            <person name="Wortman J."/>
            <person name="Nusbaum C."/>
            <person name="Birren B."/>
        </authorList>
    </citation>
    <scope>NUCLEOTIDE SEQUENCE [LARGE SCALE GENOMIC DNA]</scope>
    <source>
        <strain evidence="4 5">CJ05E6</strain>
    </source>
</reference>